<evidence type="ECO:0000256" key="6">
    <source>
        <dbReference type="PROSITE-ProRule" id="PRU00042"/>
    </source>
</evidence>
<evidence type="ECO:0000256" key="3">
    <source>
        <dbReference type="ARBA" id="ARBA00022771"/>
    </source>
</evidence>
<dbReference type="SUPFAM" id="SSF57667">
    <property type="entry name" value="beta-beta-alpha zinc fingers"/>
    <property type="match status" value="1"/>
</dbReference>
<name>A0ABU6RKX1_9FABA</name>
<evidence type="ECO:0000256" key="1">
    <source>
        <dbReference type="ARBA" id="ARBA00004123"/>
    </source>
</evidence>
<dbReference type="Proteomes" id="UP001341840">
    <property type="component" value="Unassembled WGS sequence"/>
</dbReference>
<evidence type="ECO:0000313" key="9">
    <source>
        <dbReference type="EMBL" id="MED6124615.1"/>
    </source>
</evidence>
<gene>
    <name evidence="9" type="ORF">PIB30_060598</name>
</gene>
<accession>A0ABU6RKX1</accession>
<protein>
    <recommendedName>
        <fullName evidence="8">C2H2-type domain-containing protein</fullName>
    </recommendedName>
</protein>
<reference evidence="9 10" key="1">
    <citation type="journal article" date="2023" name="Plants (Basel)">
        <title>Bridging the Gap: Combining Genomics and Transcriptomics Approaches to Understand Stylosanthes scabra, an Orphan Legume from the Brazilian Caatinga.</title>
        <authorList>
            <person name="Ferreira-Neto J.R.C."/>
            <person name="da Silva M.D."/>
            <person name="Binneck E."/>
            <person name="de Melo N.F."/>
            <person name="da Silva R.H."/>
            <person name="de Melo A.L.T.M."/>
            <person name="Pandolfi V."/>
            <person name="Bustamante F.O."/>
            <person name="Brasileiro-Vidal A.C."/>
            <person name="Benko-Iseppon A.M."/>
        </authorList>
    </citation>
    <scope>NUCLEOTIDE SEQUENCE [LARGE SCALE GENOMIC DNA]</scope>
    <source>
        <tissue evidence="9">Leaves</tissue>
    </source>
</reference>
<keyword evidence="4" id="KW-0862">Zinc</keyword>
<feature type="domain" description="C2H2-type" evidence="8">
    <location>
        <begin position="105"/>
        <end position="132"/>
    </location>
</feature>
<dbReference type="InterPro" id="IPR036236">
    <property type="entry name" value="Znf_C2H2_sf"/>
</dbReference>
<dbReference type="PROSITE" id="PS00028">
    <property type="entry name" value="ZINC_FINGER_C2H2_1"/>
    <property type="match status" value="1"/>
</dbReference>
<feature type="region of interest" description="Disordered" evidence="7">
    <location>
        <begin position="289"/>
        <end position="308"/>
    </location>
</feature>
<evidence type="ECO:0000256" key="7">
    <source>
        <dbReference type="SAM" id="MobiDB-lite"/>
    </source>
</evidence>
<dbReference type="InterPro" id="IPR044246">
    <property type="entry name" value="ZFP3-like"/>
</dbReference>
<keyword evidence="5" id="KW-0539">Nucleus</keyword>
<keyword evidence="3 6" id="KW-0863">Zinc-finger</keyword>
<dbReference type="PANTHER" id="PTHR47287:SF15">
    <property type="entry name" value="ZINC FINGER PROTEIN 3-LIKE"/>
    <property type="match status" value="1"/>
</dbReference>
<dbReference type="EMBL" id="JASCZI010030746">
    <property type="protein sequence ID" value="MED6124615.1"/>
    <property type="molecule type" value="Genomic_DNA"/>
</dbReference>
<sequence length="375" mass="40020">MSNTSSSSSANQPCPSNKGKEKVTYDDEMNKGKAKGILIKEPDHHYYNSSSDDDHDGLMDPNNNDGSAAFAVAAEESSDDSTEEGEPSPDNSVTAGGNRNSPRVYNCSYCEKSFASPQALGGHQNSHKMERLYQSQTNNTNGNGIQFLNNVGMGGVGMGLGMNPSPSSFMPPTSPTIPPFRPFFGGGANSLHHYQPMNMMMGNNNLEINNSIYPYHHGLVQNNAARPSNLFRPVPVRAGIAYPHAGSGSGSGALGVENIIGAFQPNIAYPHAGSGSGAVGIGEFQRPYGFQSRGASEHPHPPRPPMAAAAGIRRIREDDDESGGVNKRPRLNEACDETQHGEFKFVLLPSAARNNDDTKVEIDFGLVPKRDGDGN</sequence>
<keyword evidence="2" id="KW-0479">Metal-binding</keyword>
<organism evidence="9 10">
    <name type="scientific">Stylosanthes scabra</name>
    <dbReference type="NCBI Taxonomy" id="79078"/>
    <lineage>
        <taxon>Eukaryota</taxon>
        <taxon>Viridiplantae</taxon>
        <taxon>Streptophyta</taxon>
        <taxon>Embryophyta</taxon>
        <taxon>Tracheophyta</taxon>
        <taxon>Spermatophyta</taxon>
        <taxon>Magnoliopsida</taxon>
        <taxon>eudicotyledons</taxon>
        <taxon>Gunneridae</taxon>
        <taxon>Pentapetalae</taxon>
        <taxon>rosids</taxon>
        <taxon>fabids</taxon>
        <taxon>Fabales</taxon>
        <taxon>Fabaceae</taxon>
        <taxon>Papilionoideae</taxon>
        <taxon>50 kb inversion clade</taxon>
        <taxon>dalbergioids sensu lato</taxon>
        <taxon>Dalbergieae</taxon>
        <taxon>Pterocarpus clade</taxon>
        <taxon>Stylosanthes</taxon>
    </lineage>
</organism>
<feature type="compositionally biased region" description="Acidic residues" evidence="7">
    <location>
        <begin position="76"/>
        <end position="87"/>
    </location>
</feature>
<feature type="compositionally biased region" description="Low complexity" evidence="7">
    <location>
        <begin position="65"/>
        <end position="75"/>
    </location>
</feature>
<evidence type="ECO:0000259" key="8">
    <source>
        <dbReference type="PROSITE" id="PS50157"/>
    </source>
</evidence>
<evidence type="ECO:0000256" key="5">
    <source>
        <dbReference type="ARBA" id="ARBA00023242"/>
    </source>
</evidence>
<dbReference type="PROSITE" id="PS50157">
    <property type="entry name" value="ZINC_FINGER_C2H2_2"/>
    <property type="match status" value="1"/>
</dbReference>
<evidence type="ECO:0000256" key="4">
    <source>
        <dbReference type="ARBA" id="ARBA00022833"/>
    </source>
</evidence>
<feature type="compositionally biased region" description="Basic and acidic residues" evidence="7">
    <location>
        <begin position="18"/>
        <end position="31"/>
    </location>
</feature>
<dbReference type="Gene3D" id="3.30.160.60">
    <property type="entry name" value="Classic Zinc Finger"/>
    <property type="match status" value="1"/>
</dbReference>
<dbReference type="PANTHER" id="PTHR47287">
    <property type="entry name" value="C2H2 AND C2HC ZINC FINGERS SUPERFAMILY PROTEIN"/>
    <property type="match status" value="1"/>
</dbReference>
<evidence type="ECO:0000256" key="2">
    <source>
        <dbReference type="ARBA" id="ARBA00022723"/>
    </source>
</evidence>
<evidence type="ECO:0000313" key="10">
    <source>
        <dbReference type="Proteomes" id="UP001341840"/>
    </source>
</evidence>
<proteinExistence type="predicted"/>
<dbReference type="InterPro" id="IPR013087">
    <property type="entry name" value="Znf_C2H2_type"/>
</dbReference>
<comment type="caution">
    <text evidence="9">The sequence shown here is derived from an EMBL/GenBank/DDBJ whole genome shotgun (WGS) entry which is preliminary data.</text>
</comment>
<feature type="compositionally biased region" description="Polar residues" evidence="7">
    <location>
        <begin position="91"/>
        <end position="100"/>
    </location>
</feature>
<keyword evidence="10" id="KW-1185">Reference proteome</keyword>
<comment type="subcellular location">
    <subcellularLocation>
        <location evidence="1">Nucleus</location>
    </subcellularLocation>
</comment>
<feature type="region of interest" description="Disordered" evidence="7">
    <location>
        <begin position="1"/>
        <end position="100"/>
    </location>
</feature>
<dbReference type="Pfam" id="PF13912">
    <property type="entry name" value="zf-C2H2_6"/>
    <property type="match status" value="1"/>
</dbReference>